<dbReference type="Pfam" id="PF02601">
    <property type="entry name" value="Exonuc_VII_L"/>
    <property type="match status" value="1"/>
</dbReference>
<dbReference type="GO" id="GO:0009318">
    <property type="term" value="C:exodeoxyribonuclease VII complex"/>
    <property type="evidence" value="ECO:0007669"/>
    <property type="project" value="UniProtKB-UniRule"/>
</dbReference>
<evidence type="ECO:0000259" key="9">
    <source>
        <dbReference type="Pfam" id="PF13742"/>
    </source>
</evidence>
<evidence type="ECO:0000256" key="2">
    <source>
        <dbReference type="ARBA" id="ARBA00022722"/>
    </source>
</evidence>
<feature type="domain" description="OB-fold nucleic acid binding" evidence="9">
    <location>
        <begin position="21"/>
        <end position="112"/>
    </location>
</feature>
<dbReference type="GO" id="GO:0006308">
    <property type="term" value="P:DNA catabolic process"/>
    <property type="evidence" value="ECO:0007669"/>
    <property type="project" value="UniProtKB-UniRule"/>
</dbReference>
<reference evidence="10" key="1">
    <citation type="submission" date="2021-10" db="EMBL/GenBank/DDBJ databases">
        <title>Roseicella aerolatum sp. nov., isolated from aerosols of e-waste dismantling site.</title>
        <authorList>
            <person name="Qin T."/>
        </authorList>
    </citation>
    <scope>NUCLEOTIDE SEQUENCE</scope>
    <source>
        <strain evidence="10">GB24</strain>
    </source>
</reference>
<evidence type="ECO:0000256" key="4">
    <source>
        <dbReference type="ARBA" id="ARBA00022839"/>
    </source>
</evidence>
<dbReference type="InterPro" id="IPR025824">
    <property type="entry name" value="OB-fold_nuc-bd_dom"/>
</dbReference>
<comment type="similarity">
    <text evidence="5 6">Belongs to the XseA family.</text>
</comment>
<keyword evidence="2 5" id="KW-0540">Nuclease</keyword>
<name>A0A9X1ICU4_9PROT</name>
<evidence type="ECO:0000313" key="11">
    <source>
        <dbReference type="Proteomes" id="UP001139311"/>
    </source>
</evidence>
<dbReference type="HAMAP" id="MF_00378">
    <property type="entry name" value="Exonuc_7_L"/>
    <property type="match status" value="1"/>
</dbReference>
<dbReference type="RefSeq" id="WP_226608394.1">
    <property type="nucleotide sequence ID" value="NZ_JAJAQI010000015.1"/>
</dbReference>
<dbReference type="CDD" id="cd04489">
    <property type="entry name" value="ExoVII_LU_OBF"/>
    <property type="match status" value="1"/>
</dbReference>
<dbReference type="PANTHER" id="PTHR30008">
    <property type="entry name" value="EXODEOXYRIBONUCLEASE 7 LARGE SUBUNIT"/>
    <property type="match status" value="1"/>
</dbReference>
<keyword evidence="4 5" id="KW-0269">Exonuclease</keyword>
<gene>
    <name evidence="5 10" type="primary">xseA</name>
    <name evidence="10" type="ORF">LHA35_11525</name>
</gene>
<keyword evidence="11" id="KW-1185">Reference proteome</keyword>
<feature type="domain" description="Exonuclease VII large subunit C-terminal" evidence="8">
    <location>
        <begin position="136"/>
        <end position="472"/>
    </location>
</feature>
<dbReference type="InterPro" id="IPR003753">
    <property type="entry name" value="Exonuc_VII_L"/>
</dbReference>
<keyword evidence="3 5" id="KW-0378">Hydrolase</keyword>
<sequence length="493" mass="52983">MDTTPPRPQGTNTAANIPEFAVSEIAGAIRRTLEDAFGRVRVRGEITELKRYPSGHIYLSLKDENAKLESVIWKTSVPRLAIKPENGVEVIATGRIGTYADRSKYQLVIDRLDYAGEGALLARIEKLRLRLLEEGLFAPERKRRLPVLPRVIGVVTSERGAVIQDIRTTIARRFPRHLILWPVAVQGQGSAEQIAAAIRGFGALRPDGPVPRPDVLIVARGGGSLEDLMAFNEEIVVRAAAESPIPLISAVGHETDTTLIDFASDRRAPTPTAAAEMAIPARADLLADLAQTEARLLQAGRSILDRARRRLMMAERGLPDLPGILGAMRQRLEDRGERLAVALPGLIERKRGILARIAPRLPHPREGIAARRAALAMLEARKVAAMKRSLARAGTAPALARLSTAPVAALVREKRARLEGLVARLEGVSYQAVLARGFALVADAEGAPLTSAAAVPPGGRLTLTFGDGQVGATADGVKPARRKREGGDQGALL</sequence>
<accession>A0A9X1ICU4</accession>
<dbReference type="NCBIfam" id="TIGR00237">
    <property type="entry name" value="xseA"/>
    <property type="match status" value="1"/>
</dbReference>
<dbReference type="GO" id="GO:0008855">
    <property type="term" value="F:exodeoxyribonuclease VII activity"/>
    <property type="evidence" value="ECO:0007669"/>
    <property type="project" value="UniProtKB-UniRule"/>
</dbReference>
<evidence type="ECO:0000256" key="7">
    <source>
        <dbReference type="SAM" id="MobiDB-lite"/>
    </source>
</evidence>
<comment type="function">
    <text evidence="5">Bidirectionally degrades single-stranded DNA into large acid-insoluble oligonucleotides, which are then degraded further into small acid-soluble oligonucleotides.</text>
</comment>
<dbReference type="InterPro" id="IPR020579">
    <property type="entry name" value="Exonuc_VII_lsu_C"/>
</dbReference>
<dbReference type="Pfam" id="PF13742">
    <property type="entry name" value="tRNA_anti_2"/>
    <property type="match status" value="1"/>
</dbReference>
<comment type="subcellular location">
    <subcellularLocation>
        <location evidence="5 6">Cytoplasm</location>
    </subcellularLocation>
</comment>
<evidence type="ECO:0000256" key="5">
    <source>
        <dbReference type="HAMAP-Rule" id="MF_00378"/>
    </source>
</evidence>
<comment type="caution">
    <text evidence="10">The sequence shown here is derived from an EMBL/GenBank/DDBJ whole genome shotgun (WGS) entry which is preliminary data.</text>
</comment>
<evidence type="ECO:0000256" key="3">
    <source>
        <dbReference type="ARBA" id="ARBA00022801"/>
    </source>
</evidence>
<dbReference type="GO" id="GO:0003676">
    <property type="term" value="F:nucleic acid binding"/>
    <property type="evidence" value="ECO:0007669"/>
    <property type="project" value="InterPro"/>
</dbReference>
<dbReference type="GO" id="GO:0005737">
    <property type="term" value="C:cytoplasm"/>
    <property type="evidence" value="ECO:0007669"/>
    <property type="project" value="UniProtKB-SubCell"/>
</dbReference>
<evidence type="ECO:0000256" key="1">
    <source>
        <dbReference type="ARBA" id="ARBA00022490"/>
    </source>
</evidence>
<proteinExistence type="inferred from homology"/>
<comment type="catalytic activity">
    <reaction evidence="5 6">
        <text>Exonucleolytic cleavage in either 5'- to 3'- or 3'- to 5'-direction to yield nucleoside 5'-phosphates.</text>
        <dbReference type="EC" id="3.1.11.6"/>
    </reaction>
</comment>
<organism evidence="10 11">
    <name type="scientific">Roseicella aerolata</name>
    <dbReference type="NCBI Taxonomy" id="2883479"/>
    <lineage>
        <taxon>Bacteria</taxon>
        <taxon>Pseudomonadati</taxon>
        <taxon>Pseudomonadota</taxon>
        <taxon>Alphaproteobacteria</taxon>
        <taxon>Acetobacterales</taxon>
        <taxon>Roseomonadaceae</taxon>
        <taxon>Roseicella</taxon>
    </lineage>
</organism>
<dbReference type="AlphaFoldDB" id="A0A9X1ICU4"/>
<evidence type="ECO:0000313" key="10">
    <source>
        <dbReference type="EMBL" id="MCB4822364.1"/>
    </source>
</evidence>
<dbReference type="EC" id="3.1.11.6" evidence="5"/>
<dbReference type="PANTHER" id="PTHR30008:SF0">
    <property type="entry name" value="EXODEOXYRIBONUCLEASE 7 LARGE SUBUNIT"/>
    <property type="match status" value="1"/>
</dbReference>
<feature type="region of interest" description="Disordered" evidence="7">
    <location>
        <begin position="474"/>
        <end position="493"/>
    </location>
</feature>
<evidence type="ECO:0000259" key="8">
    <source>
        <dbReference type="Pfam" id="PF02601"/>
    </source>
</evidence>
<comment type="subunit">
    <text evidence="5">Heterooligomer composed of large and small subunits.</text>
</comment>
<dbReference type="Proteomes" id="UP001139311">
    <property type="component" value="Unassembled WGS sequence"/>
</dbReference>
<keyword evidence="1 5" id="KW-0963">Cytoplasm</keyword>
<dbReference type="EMBL" id="JAJAQI010000015">
    <property type="protein sequence ID" value="MCB4822364.1"/>
    <property type="molecule type" value="Genomic_DNA"/>
</dbReference>
<evidence type="ECO:0000256" key="6">
    <source>
        <dbReference type="RuleBase" id="RU004355"/>
    </source>
</evidence>
<protein>
    <recommendedName>
        <fullName evidence="5">Exodeoxyribonuclease 7 large subunit</fullName>
        <ecNumber evidence="5">3.1.11.6</ecNumber>
    </recommendedName>
    <alternativeName>
        <fullName evidence="5">Exodeoxyribonuclease VII large subunit</fullName>
        <shortName evidence="5">Exonuclease VII large subunit</shortName>
    </alternativeName>
</protein>